<proteinExistence type="predicted"/>
<accession>A0ABM7VLQ0</accession>
<geneLocation type="plasmid" evidence="2 3">
    <name>pPP4</name>
</geneLocation>
<protein>
    <recommendedName>
        <fullName evidence="4">Phytanoyl-CoA dioxygenase</fullName>
    </recommendedName>
</protein>
<dbReference type="Gene3D" id="2.60.120.620">
    <property type="entry name" value="q2cbj1_9rhob like domain"/>
    <property type="match status" value="1"/>
</dbReference>
<evidence type="ECO:0000313" key="3">
    <source>
        <dbReference type="Proteomes" id="UP001354989"/>
    </source>
</evidence>
<dbReference type="Proteomes" id="UP001354989">
    <property type="component" value="Plasmid pPP4"/>
</dbReference>
<keyword evidence="2" id="KW-0614">Plasmid</keyword>
<dbReference type="InterPro" id="IPR008775">
    <property type="entry name" value="Phytyl_CoA_dOase-like"/>
</dbReference>
<dbReference type="EMBL" id="AP025296">
    <property type="protein sequence ID" value="BDD01924.1"/>
    <property type="molecule type" value="Genomic_DNA"/>
</dbReference>
<dbReference type="PANTHER" id="PTHR20883:SF48">
    <property type="entry name" value="ECTOINE DIOXYGENASE"/>
    <property type="match status" value="1"/>
</dbReference>
<reference evidence="2 3" key="1">
    <citation type="submission" date="2021-12" db="EMBL/GenBank/DDBJ databases">
        <title>Genome sequencing of bacteria with rrn-lacking chromosome and rrn-plasmid.</title>
        <authorList>
            <person name="Anda M."/>
            <person name="Iwasaki W."/>
        </authorList>
    </citation>
    <scope>NUCLEOTIDE SEQUENCE [LARGE SCALE GENOMIC DNA]</scope>
    <source>
        <strain evidence="2 3">NBRC 101262</strain>
        <plasmid evidence="2 3">pPP4</plasmid>
    </source>
</reference>
<comment type="cofactor">
    <cofactor evidence="1">
        <name>Fe(2+)</name>
        <dbReference type="ChEBI" id="CHEBI:29033"/>
    </cofactor>
</comment>
<dbReference type="RefSeq" id="WP_338399120.1">
    <property type="nucleotide sequence ID" value="NZ_AP025296.1"/>
</dbReference>
<dbReference type="SUPFAM" id="SSF51197">
    <property type="entry name" value="Clavaminate synthase-like"/>
    <property type="match status" value="1"/>
</dbReference>
<evidence type="ECO:0008006" key="4">
    <source>
        <dbReference type="Google" id="ProtNLM"/>
    </source>
</evidence>
<organism evidence="2 3">
    <name type="scientific">Persicobacter psychrovividus</name>
    <dbReference type="NCBI Taxonomy" id="387638"/>
    <lineage>
        <taxon>Bacteria</taxon>
        <taxon>Pseudomonadati</taxon>
        <taxon>Bacteroidota</taxon>
        <taxon>Cytophagia</taxon>
        <taxon>Cytophagales</taxon>
        <taxon>Persicobacteraceae</taxon>
        <taxon>Persicobacter</taxon>
    </lineage>
</organism>
<name>A0ABM7VLQ0_9BACT</name>
<keyword evidence="3" id="KW-1185">Reference proteome</keyword>
<dbReference type="Pfam" id="PF05721">
    <property type="entry name" value="PhyH"/>
    <property type="match status" value="1"/>
</dbReference>
<sequence>MEQLLTNLSTVEVKNYQDNGYVLHNRPLFSAEEFDRLHGIMEEHLADRGNKRPDELDTPHFHDPRLLEFLLSDTVLDKVEQLIGPNIGLWSSHFICKEPKTGRRTPWHEDSAYWEGRFDNFDGIVTVWLALDRSFQGNGCMGVIPGTHANGFSEYEKVDNTTNVFEEEIPLSEQELEKVVWFELGQNECSFHDSRIIHGANPNTSEYRRCGYTMRYFSLDLAYNHDHPKAEGHKMWHCRGENKGNNPLIYK</sequence>
<evidence type="ECO:0000313" key="2">
    <source>
        <dbReference type="EMBL" id="BDD01924.1"/>
    </source>
</evidence>
<evidence type="ECO:0000256" key="1">
    <source>
        <dbReference type="ARBA" id="ARBA00001954"/>
    </source>
</evidence>
<gene>
    <name evidence="2" type="ORF">PEPS_42040</name>
</gene>
<dbReference type="PANTHER" id="PTHR20883">
    <property type="entry name" value="PHYTANOYL-COA DIOXYGENASE DOMAIN CONTAINING 1"/>
    <property type="match status" value="1"/>
</dbReference>